<dbReference type="GeneID" id="82854962"/>
<reference evidence="2 3" key="1">
    <citation type="submission" date="2019-01" db="EMBL/GenBank/DDBJ databases">
        <title>Genome sequence of Bacillus glycinifermentans SRCM103574.</title>
        <authorList>
            <person name="Kong H.-J."/>
            <person name="Jeong S.-Y."/>
            <person name="Jeong D.-Y."/>
        </authorList>
    </citation>
    <scope>NUCLEOTIDE SEQUENCE [LARGE SCALE GENOMIC DNA]</scope>
    <source>
        <strain evidence="2 3">SRCM103574</strain>
    </source>
</reference>
<dbReference type="Proteomes" id="UP000288675">
    <property type="component" value="Chromosome"/>
</dbReference>
<dbReference type="RefSeq" id="WP_046129218.1">
    <property type="nucleotide sequence ID" value="NZ_CP035232.1"/>
</dbReference>
<dbReference type="InterPro" id="IPR016181">
    <property type="entry name" value="Acyl_CoA_acyltransferase"/>
</dbReference>
<dbReference type="InterPro" id="IPR000182">
    <property type="entry name" value="GNAT_dom"/>
</dbReference>
<dbReference type="PROSITE" id="PS51186">
    <property type="entry name" value="GNAT"/>
    <property type="match status" value="1"/>
</dbReference>
<protein>
    <submittedName>
        <fullName evidence="2">GNAT family N-acetyltransferase</fullName>
    </submittedName>
</protein>
<dbReference type="PANTHER" id="PTHR43617">
    <property type="entry name" value="L-AMINO ACID N-ACETYLTRANSFERASE"/>
    <property type="match status" value="1"/>
</dbReference>
<feature type="domain" description="N-acetyltransferase" evidence="1">
    <location>
        <begin position="3"/>
        <end position="161"/>
    </location>
</feature>
<organism evidence="2 3">
    <name type="scientific">Bacillus glycinifermentans</name>
    <dbReference type="NCBI Taxonomy" id="1664069"/>
    <lineage>
        <taxon>Bacteria</taxon>
        <taxon>Bacillati</taxon>
        <taxon>Bacillota</taxon>
        <taxon>Bacilli</taxon>
        <taxon>Bacillales</taxon>
        <taxon>Bacillaceae</taxon>
        <taxon>Bacillus</taxon>
    </lineage>
</organism>
<gene>
    <name evidence="2" type="ORF">EQZ20_20000</name>
</gene>
<dbReference type="Gene3D" id="3.40.630.30">
    <property type="match status" value="1"/>
</dbReference>
<dbReference type="InterPro" id="IPR050276">
    <property type="entry name" value="MshD_Acetyltransferase"/>
</dbReference>
<dbReference type="AlphaFoldDB" id="A0AAJ3Z1I7"/>
<dbReference type="EMBL" id="CP035232">
    <property type="protein sequence ID" value="QAT66933.1"/>
    <property type="molecule type" value="Genomic_DNA"/>
</dbReference>
<name>A0AAJ3Z1I7_9BACI</name>
<dbReference type="SUPFAM" id="SSF55729">
    <property type="entry name" value="Acyl-CoA N-acyltransferases (Nat)"/>
    <property type="match status" value="1"/>
</dbReference>
<dbReference type="Pfam" id="PF00583">
    <property type="entry name" value="Acetyltransf_1"/>
    <property type="match status" value="1"/>
</dbReference>
<evidence type="ECO:0000313" key="2">
    <source>
        <dbReference type="EMBL" id="QAT66933.1"/>
    </source>
</evidence>
<dbReference type="PANTHER" id="PTHR43617:SF22">
    <property type="entry name" value="L-AMINO ACID N-ACETYLTRANSFERASE AAAT"/>
    <property type="match status" value="1"/>
</dbReference>
<dbReference type="KEGG" id="bgy:BGLY_3926"/>
<accession>A0AAJ3Z1I7</accession>
<evidence type="ECO:0000313" key="3">
    <source>
        <dbReference type="Proteomes" id="UP000288675"/>
    </source>
</evidence>
<proteinExistence type="predicted"/>
<evidence type="ECO:0000259" key="1">
    <source>
        <dbReference type="PROSITE" id="PS51186"/>
    </source>
</evidence>
<dbReference type="GO" id="GO:0016747">
    <property type="term" value="F:acyltransferase activity, transferring groups other than amino-acyl groups"/>
    <property type="evidence" value="ECO:0007669"/>
    <property type="project" value="InterPro"/>
</dbReference>
<dbReference type="CDD" id="cd04301">
    <property type="entry name" value="NAT_SF"/>
    <property type="match status" value="1"/>
</dbReference>
<sequence>MEFQIRPMEKKDIPQVQHVAKTSWHHTYEGIIPGEIQEKFLASAYNDHRMEERLERSFLYVSEAEGNIVGFANFSGVNEKGEAYLAAIYLYPEYQGKGIGTALLHEGIKRLKDAGKIFVDVEKDNQIGIAFYKAKGFEDVSEYDEDFEGHILRNVRMVLHV</sequence>